<dbReference type="InterPro" id="IPR058281">
    <property type="entry name" value="DUF7975"/>
</dbReference>
<sequence length="113" mass="13123">MTDDSPGDRKRSFVRRILEARRTEEPVIFEARDAAIEYDDRSLRLELTAGERDRLEALLEAYHVFKIEQPATRKADDGVVYLSAVTDAKHAADFLEALFREVYGFEEHYELQT</sequence>
<proteinExistence type="predicted"/>
<feature type="domain" description="DUF7975" evidence="1">
    <location>
        <begin position="19"/>
        <end position="111"/>
    </location>
</feature>
<name>A0A9R1CTZ8_9EURY</name>
<dbReference type="Proteomes" id="UP001139494">
    <property type="component" value="Unassembled WGS sequence"/>
</dbReference>
<reference evidence="2" key="1">
    <citation type="journal article" date="2023" name="Front. Microbiol.">
        <title>Genomic-based phylogenetic and metabolic analyses of the genus Natronomonas, and description of Natronomonas aquatica sp. nov.</title>
        <authorList>
            <person name="Garcia-Roldan A."/>
            <person name="Duran-Viseras A."/>
            <person name="de la Haba R.R."/>
            <person name="Corral P."/>
            <person name="Sanchez-Porro C."/>
            <person name="Ventosa A."/>
        </authorList>
    </citation>
    <scope>NUCLEOTIDE SEQUENCE</scope>
    <source>
        <strain evidence="2">F2-12</strain>
    </source>
</reference>
<keyword evidence="3" id="KW-1185">Reference proteome</keyword>
<protein>
    <recommendedName>
        <fullName evidence="1">DUF7975 domain-containing protein</fullName>
    </recommendedName>
</protein>
<accession>A0A9R1CTZ8</accession>
<dbReference type="AlphaFoldDB" id="A0A9R1CTZ8"/>
<organism evidence="2 3">
    <name type="scientific">Natronomonas aquatica</name>
    <dbReference type="NCBI Taxonomy" id="2841590"/>
    <lineage>
        <taxon>Archaea</taxon>
        <taxon>Methanobacteriati</taxon>
        <taxon>Methanobacteriota</taxon>
        <taxon>Stenosarchaea group</taxon>
        <taxon>Halobacteria</taxon>
        <taxon>Halobacteriales</taxon>
        <taxon>Natronomonadaceae</taxon>
        <taxon>Natronomonas</taxon>
    </lineage>
</organism>
<dbReference type="RefSeq" id="WP_256029899.1">
    <property type="nucleotide sequence ID" value="NZ_JAHLKM010000013.1"/>
</dbReference>
<dbReference type="EMBL" id="JAHLKM010000013">
    <property type="protein sequence ID" value="MCQ4333875.1"/>
    <property type="molecule type" value="Genomic_DNA"/>
</dbReference>
<evidence type="ECO:0000313" key="2">
    <source>
        <dbReference type="EMBL" id="MCQ4333875.1"/>
    </source>
</evidence>
<gene>
    <name evidence="2" type="ORF">KM295_10350</name>
</gene>
<comment type="caution">
    <text evidence="2">The sequence shown here is derived from an EMBL/GenBank/DDBJ whole genome shotgun (WGS) entry which is preliminary data.</text>
</comment>
<evidence type="ECO:0000259" key="1">
    <source>
        <dbReference type="Pfam" id="PF25930"/>
    </source>
</evidence>
<evidence type="ECO:0000313" key="3">
    <source>
        <dbReference type="Proteomes" id="UP001139494"/>
    </source>
</evidence>
<dbReference type="Pfam" id="PF25930">
    <property type="entry name" value="DUF7975"/>
    <property type="match status" value="1"/>
</dbReference>